<organism evidence="3 4">
    <name type="scientific">Metschnikowia bicuspidata var. bicuspidata NRRL YB-4993</name>
    <dbReference type="NCBI Taxonomy" id="869754"/>
    <lineage>
        <taxon>Eukaryota</taxon>
        <taxon>Fungi</taxon>
        <taxon>Dikarya</taxon>
        <taxon>Ascomycota</taxon>
        <taxon>Saccharomycotina</taxon>
        <taxon>Pichiomycetes</taxon>
        <taxon>Metschnikowiaceae</taxon>
        <taxon>Metschnikowia</taxon>
    </lineage>
</organism>
<dbReference type="RefSeq" id="XP_018711608.1">
    <property type="nucleotide sequence ID" value="XM_018857326.1"/>
</dbReference>
<feature type="signal peptide" evidence="1">
    <location>
        <begin position="1"/>
        <end position="17"/>
    </location>
</feature>
<reference evidence="3 4" key="1">
    <citation type="submission" date="2016-05" db="EMBL/GenBank/DDBJ databases">
        <title>Comparative genomics of biotechnologically important yeasts.</title>
        <authorList>
            <consortium name="DOE Joint Genome Institute"/>
            <person name="Riley R."/>
            <person name="Haridas S."/>
            <person name="Wolfe K.H."/>
            <person name="Lopes M.R."/>
            <person name="Hittinger C.T."/>
            <person name="Goker M."/>
            <person name="Salamov A."/>
            <person name="Wisecaver J."/>
            <person name="Long T.M."/>
            <person name="Aerts A.L."/>
            <person name="Barry K."/>
            <person name="Choi C."/>
            <person name="Clum A."/>
            <person name="Coughlan A.Y."/>
            <person name="Deshpande S."/>
            <person name="Douglass A.P."/>
            <person name="Hanson S.J."/>
            <person name="Klenk H.-P."/>
            <person name="LaButti K."/>
            <person name="Lapidus A."/>
            <person name="Lindquist E."/>
            <person name="Lipzen A."/>
            <person name="Meier-kolthoff J.P."/>
            <person name="Ohm R.A."/>
            <person name="Otillar R.P."/>
            <person name="Pangilinan J."/>
            <person name="Peng Y."/>
            <person name="Rokas A."/>
            <person name="Rosa C.A."/>
            <person name="Scheuner C."/>
            <person name="Sibirny A.A."/>
            <person name="Slot J.C."/>
            <person name="Stielow J.B."/>
            <person name="Sun H."/>
            <person name="Kurtzman C.P."/>
            <person name="Blackwell M."/>
            <person name="Grigoriev I.V."/>
            <person name="Jeffries T.W."/>
        </authorList>
    </citation>
    <scope>NUCLEOTIDE SEQUENCE [LARGE SCALE GENOMIC DNA]</scope>
    <source>
        <strain evidence="3 4">NRRL YB-4993</strain>
    </source>
</reference>
<accession>A0A1A0HB32</accession>
<evidence type="ECO:0000313" key="4">
    <source>
        <dbReference type="Proteomes" id="UP000092555"/>
    </source>
</evidence>
<dbReference type="Proteomes" id="UP000092555">
    <property type="component" value="Unassembled WGS sequence"/>
</dbReference>
<dbReference type="InterPro" id="IPR008675">
    <property type="entry name" value="Mating_factor_alpha_N"/>
</dbReference>
<dbReference type="GO" id="GO:0005576">
    <property type="term" value="C:extracellular region"/>
    <property type="evidence" value="ECO:0007669"/>
    <property type="project" value="InterPro"/>
</dbReference>
<dbReference type="Pfam" id="PF05436">
    <property type="entry name" value="MF_alpha_N"/>
    <property type="match status" value="1"/>
</dbReference>
<protein>
    <recommendedName>
        <fullName evidence="2">Mating factor alpha precursor N-terminal domain-containing protein</fullName>
    </recommendedName>
</protein>
<name>A0A1A0HB32_9ASCO</name>
<gene>
    <name evidence="3" type="ORF">METBIDRAFT_40901</name>
</gene>
<evidence type="ECO:0000256" key="1">
    <source>
        <dbReference type="SAM" id="SignalP"/>
    </source>
</evidence>
<feature type="chain" id="PRO_5008291725" description="Mating factor alpha precursor N-terminal domain-containing protein" evidence="1">
    <location>
        <begin position="18"/>
        <end position="182"/>
    </location>
</feature>
<evidence type="ECO:0000313" key="3">
    <source>
        <dbReference type="EMBL" id="OBA21098.1"/>
    </source>
</evidence>
<dbReference type="GeneID" id="30030302"/>
<keyword evidence="4" id="KW-1185">Reference proteome</keyword>
<comment type="caution">
    <text evidence="3">The sequence shown here is derived from an EMBL/GenBank/DDBJ whole genome shotgun (WGS) entry which is preliminary data.</text>
</comment>
<evidence type="ECO:0000259" key="2">
    <source>
        <dbReference type="Pfam" id="PF05436"/>
    </source>
</evidence>
<proteinExistence type="predicted"/>
<dbReference type="EMBL" id="LXTC01000003">
    <property type="protein sequence ID" value="OBA21098.1"/>
    <property type="molecule type" value="Genomic_DNA"/>
</dbReference>
<dbReference type="GO" id="GO:0007618">
    <property type="term" value="P:mating"/>
    <property type="evidence" value="ECO:0007669"/>
    <property type="project" value="InterPro"/>
</dbReference>
<dbReference type="OrthoDB" id="3766782at2759"/>
<sequence length="182" mass="20397">MKLSIPLIFGAITVASASPASEANLTINGTLIPQEAIISGLTIPEDVYPILNYENNTATVVFLNGTLLAEAKAYNSETKRDVAYPDREITKRDVEPHTWSWGDADHELASVKREAEAEAEADPWHWVRLKIGQPFFKRDAEGSADPWRWVSLTFAKPFFKRDAEASADPWHWVALKIGQPFF</sequence>
<feature type="domain" description="Mating factor alpha precursor N-terminal" evidence="2">
    <location>
        <begin position="7"/>
        <end position="76"/>
    </location>
</feature>
<dbReference type="STRING" id="869754.A0A1A0HB32"/>
<keyword evidence="1" id="KW-0732">Signal</keyword>
<dbReference type="AlphaFoldDB" id="A0A1A0HB32"/>